<name>X1H3J3_9ZZZZ</name>
<dbReference type="AlphaFoldDB" id="X1H3J3"/>
<dbReference type="EMBL" id="BARU01033208">
    <property type="protein sequence ID" value="GAH64746.1"/>
    <property type="molecule type" value="Genomic_DNA"/>
</dbReference>
<proteinExistence type="predicted"/>
<accession>X1H3J3</accession>
<comment type="caution">
    <text evidence="1">The sequence shown here is derived from an EMBL/GenBank/DDBJ whole genome shotgun (WGS) entry which is preliminary data.</text>
</comment>
<gene>
    <name evidence="1" type="ORF">S03H2_52277</name>
</gene>
<sequence length="75" mass="8862">QRWYGVDIPFLRRIVFLALGLTRKITNSGRIARLFEYAAIIVLLPFEYTVPRILKNQSWYAVLLISKQTDKSYKK</sequence>
<feature type="non-terminal residue" evidence="1">
    <location>
        <position position="1"/>
    </location>
</feature>
<reference evidence="1" key="1">
    <citation type="journal article" date="2014" name="Front. Microbiol.">
        <title>High frequency of phylogenetically diverse reductive dehalogenase-homologous genes in deep subseafloor sedimentary metagenomes.</title>
        <authorList>
            <person name="Kawai M."/>
            <person name="Futagami T."/>
            <person name="Toyoda A."/>
            <person name="Takaki Y."/>
            <person name="Nishi S."/>
            <person name="Hori S."/>
            <person name="Arai W."/>
            <person name="Tsubouchi T."/>
            <person name="Morono Y."/>
            <person name="Uchiyama I."/>
            <person name="Ito T."/>
            <person name="Fujiyama A."/>
            <person name="Inagaki F."/>
            <person name="Takami H."/>
        </authorList>
    </citation>
    <scope>NUCLEOTIDE SEQUENCE</scope>
    <source>
        <strain evidence="1">Expedition CK06-06</strain>
    </source>
</reference>
<protein>
    <submittedName>
        <fullName evidence="1">Uncharacterized protein</fullName>
    </submittedName>
</protein>
<evidence type="ECO:0000313" key="1">
    <source>
        <dbReference type="EMBL" id="GAH64746.1"/>
    </source>
</evidence>
<organism evidence="1">
    <name type="scientific">marine sediment metagenome</name>
    <dbReference type="NCBI Taxonomy" id="412755"/>
    <lineage>
        <taxon>unclassified sequences</taxon>
        <taxon>metagenomes</taxon>
        <taxon>ecological metagenomes</taxon>
    </lineage>
</organism>